<dbReference type="PANTHER" id="PTHR47723:SF19">
    <property type="entry name" value="POLYNUCLEOTIDYL TRANSFERASE, RIBONUCLEASE H-LIKE SUPERFAMILY PROTEIN"/>
    <property type="match status" value="1"/>
</dbReference>
<gene>
    <name evidence="1" type="ORF">V6N11_024235</name>
</gene>
<dbReference type="Proteomes" id="UP001396334">
    <property type="component" value="Unassembled WGS sequence"/>
</dbReference>
<organism evidence="1 2">
    <name type="scientific">Hibiscus sabdariffa</name>
    <name type="common">roselle</name>
    <dbReference type="NCBI Taxonomy" id="183260"/>
    <lineage>
        <taxon>Eukaryota</taxon>
        <taxon>Viridiplantae</taxon>
        <taxon>Streptophyta</taxon>
        <taxon>Embryophyta</taxon>
        <taxon>Tracheophyta</taxon>
        <taxon>Spermatophyta</taxon>
        <taxon>Magnoliopsida</taxon>
        <taxon>eudicotyledons</taxon>
        <taxon>Gunneridae</taxon>
        <taxon>Pentapetalae</taxon>
        <taxon>rosids</taxon>
        <taxon>malvids</taxon>
        <taxon>Malvales</taxon>
        <taxon>Malvaceae</taxon>
        <taxon>Malvoideae</taxon>
        <taxon>Hibiscus</taxon>
    </lineage>
</organism>
<evidence type="ECO:0000313" key="1">
    <source>
        <dbReference type="EMBL" id="KAK8489477.1"/>
    </source>
</evidence>
<evidence type="ECO:0000313" key="2">
    <source>
        <dbReference type="Proteomes" id="UP001396334"/>
    </source>
</evidence>
<sequence length="203" mass="23022">MVDELGPWKWNLFERMVPVSVLLRIAAVKVSRGLQINDQLCWGLTSNKQFKLSTAYACPALNLSADINFAKDGTHWDMLFGFIVWNLWCRRNEWIFGEHNVRYEYVLLRSQRMQREAVATMLPSQAITATGRATQIHPAAVDQWMKPSGGWCKLNIDWVVNRVSGLASCGGVIRDEEGTWLLGFSKKIGKETRSSSKPNISSM</sequence>
<dbReference type="EMBL" id="JBBPBN010000311">
    <property type="protein sequence ID" value="KAK8489477.1"/>
    <property type="molecule type" value="Genomic_DNA"/>
</dbReference>
<dbReference type="PANTHER" id="PTHR47723">
    <property type="entry name" value="OS05G0353850 PROTEIN"/>
    <property type="match status" value="1"/>
</dbReference>
<comment type="caution">
    <text evidence="1">The sequence shown here is derived from an EMBL/GenBank/DDBJ whole genome shotgun (WGS) entry which is preliminary data.</text>
</comment>
<keyword evidence="2" id="KW-1185">Reference proteome</keyword>
<reference evidence="1 2" key="1">
    <citation type="journal article" date="2024" name="G3 (Bethesda)">
        <title>Genome assembly of Hibiscus sabdariffa L. provides insights into metabolisms of medicinal natural products.</title>
        <authorList>
            <person name="Kim T."/>
        </authorList>
    </citation>
    <scope>NUCLEOTIDE SEQUENCE [LARGE SCALE GENOMIC DNA]</scope>
    <source>
        <strain evidence="1">TK-2024</strain>
        <tissue evidence="1">Old leaves</tissue>
    </source>
</reference>
<accession>A0ABR2A9N0</accession>
<evidence type="ECO:0008006" key="3">
    <source>
        <dbReference type="Google" id="ProtNLM"/>
    </source>
</evidence>
<protein>
    <recommendedName>
        <fullName evidence="3">RNase H type-1 domain-containing protein</fullName>
    </recommendedName>
</protein>
<proteinExistence type="predicted"/>
<dbReference type="InterPro" id="IPR053151">
    <property type="entry name" value="RNase_H-like"/>
</dbReference>
<name>A0ABR2A9N0_9ROSI</name>